<reference evidence="2 3" key="1">
    <citation type="journal article" date="2021" name="Plant Biotechnol. J.">
        <title>Multi-omics assisted identification of the key and species-specific regulatory components of drought-tolerant mechanisms in Gossypium stocksii.</title>
        <authorList>
            <person name="Yu D."/>
            <person name="Ke L."/>
            <person name="Zhang D."/>
            <person name="Wu Y."/>
            <person name="Sun Y."/>
            <person name="Mei J."/>
            <person name="Sun J."/>
            <person name="Sun Y."/>
        </authorList>
    </citation>
    <scope>NUCLEOTIDE SEQUENCE [LARGE SCALE GENOMIC DNA]</scope>
    <source>
        <strain evidence="3">cv. E1</strain>
        <tissue evidence="2">Leaf</tissue>
    </source>
</reference>
<dbReference type="EMBL" id="JAIQCV010000005">
    <property type="protein sequence ID" value="KAH1097734.1"/>
    <property type="molecule type" value="Genomic_DNA"/>
</dbReference>
<proteinExistence type="predicted"/>
<dbReference type="Proteomes" id="UP000828251">
    <property type="component" value="Unassembled WGS sequence"/>
</dbReference>
<feature type="non-terminal residue" evidence="2">
    <location>
        <position position="1"/>
    </location>
</feature>
<evidence type="ECO:0000313" key="3">
    <source>
        <dbReference type="Proteomes" id="UP000828251"/>
    </source>
</evidence>
<dbReference type="AlphaFoldDB" id="A0A9D3VWT6"/>
<feature type="transmembrane region" description="Helical" evidence="1">
    <location>
        <begin position="29"/>
        <end position="49"/>
    </location>
</feature>
<keyword evidence="1" id="KW-0812">Transmembrane</keyword>
<keyword evidence="1" id="KW-0472">Membrane</keyword>
<keyword evidence="1" id="KW-1133">Transmembrane helix</keyword>
<evidence type="ECO:0000256" key="1">
    <source>
        <dbReference type="SAM" id="Phobius"/>
    </source>
</evidence>
<accession>A0A9D3VWT6</accession>
<sequence>THTLYLTCDECTITLEDVALQLNLPVNEVVVTGAMVVPVIGVGASTIFMSPSGRPLYIPISDE</sequence>
<comment type="caution">
    <text evidence="2">The sequence shown here is derived from an EMBL/GenBank/DDBJ whole genome shotgun (WGS) entry which is preliminary data.</text>
</comment>
<protein>
    <submittedName>
        <fullName evidence="2">Uncharacterized protein</fullName>
    </submittedName>
</protein>
<keyword evidence="3" id="KW-1185">Reference proteome</keyword>
<name>A0A9D3VWT6_9ROSI</name>
<gene>
    <name evidence="2" type="ORF">J1N35_014655</name>
</gene>
<evidence type="ECO:0000313" key="2">
    <source>
        <dbReference type="EMBL" id="KAH1097734.1"/>
    </source>
</evidence>
<organism evidence="2 3">
    <name type="scientific">Gossypium stocksii</name>
    <dbReference type="NCBI Taxonomy" id="47602"/>
    <lineage>
        <taxon>Eukaryota</taxon>
        <taxon>Viridiplantae</taxon>
        <taxon>Streptophyta</taxon>
        <taxon>Embryophyta</taxon>
        <taxon>Tracheophyta</taxon>
        <taxon>Spermatophyta</taxon>
        <taxon>Magnoliopsida</taxon>
        <taxon>eudicotyledons</taxon>
        <taxon>Gunneridae</taxon>
        <taxon>Pentapetalae</taxon>
        <taxon>rosids</taxon>
        <taxon>malvids</taxon>
        <taxon>Malvales</taxon>
        <taxon>Malvaceae</taxon>
        <taxon>Malvoideae</taxon>
        <taxon>Gossypium</taxon>
    </lineage>
</organism>
<feature type="non-terminal residue" evidence="2">
    <location>
        <position position="63"/>
    </location>
</feature>